<keyword evidence="1" id="KW-0812">Transmembrane</keyword>
<comment type="caution">
    <text evidence="2">The sequence shown here is derived from an EMBL/GenBank/DDBJ whole genome shotgun (WGS) entry which is preliminary data.</text>
</comment>
<protein>
    <submittedName>
        <fullName evidence="2">Uncharacterized protein</fullName>
    </submittedName>
</protein>
<evidence type="ECO:0000313" key="2">
    <source>
        <dbReference type="EMBL" id="RYR56616.1"/>
    </source>
</evidence>
<gene>
    <name evidence="2" type="ORF">Ahy_A05g022306</name>
</gene>
<evidence type="ECO:0000313" key="3">
    <source>
        <dbReference type="Proteomes" id="UP000289738"/>
    </source>
</evidence>
<reference evidence="2 3" key="1">
    <citation type="submission" date="2019-01" db="EMBL/GenBank/DDBJ databases">
        <title>Sequencing of cultivated peanut Arachis hypogaea provides insights into genome evolution and oil improvement.</title>
        <authorList>
            <person name="Chen X."/>
        </authorList>
    </citation>
    <scope>NUCLEOTIDE SEQUENCE [LARGE SCALE GENOMIC DNA]</scope>
    <source>
        <strain evidence="3">cv. Fuhuasheng</strain>
        <tissue evidence="2">Leaves</tissue>
    </source>
</reference>
<organism evidence="2 3">
    <name type="scientific">Arachis hypogaea</name>
    <name type="common">Peanut</name>
    <dbReference type="NCBI Taxonomy" id="3818"/>
    <lineage>
        <taxon>Eukaryota</taxon>
        <taxon>Viridiplantae</taxon>
        <taxon>Streptophyta</taxon>
        <taxon>Embryophyta</taxon>
        <taxon>Tracheophyta</taxon>
        <taxon>Spermatophyta</taxon>
        <taxon>Magnoliopsida</taxon>
        <taxon>eudicotyledons</taxon>
        <taxon>Gunneridae</taxon>
        <taxon>Pentapetalae</taxon>
        <taxon>rosids</taxon>
        <taxon>fabids</taxon>
        <taxon>Fabales</taxon>
        <taxon>Fabaceae</taxon>
        <taxon>Papilionoideae</taxon>
        <taxon>50 kb inversion clade</taxon>
        <taxon>dalbergioids sensu lato</taxon>
        <taxon>Dalbergieae</taxon>
        <taxon>Pterocarpus clade</taxon>
        <taxon>Arachis</taxon>
    </lineage>
</organism>
<keyword evidence="3" id="KW-1185">Reference proteome</keyword>
<accession>A0A445D092</accession>
<name>A0A445D092_ARAHY</name>
<dbReference type="EMBL" id="SDMP01000005">
    <property type="protein sequence ID" value="RYR56616.1"/>
    <property type="molecule type" value="Genomic_DNA"/>
</dbReference>
<evidence type="ECO:0000256" key="1">
    <source>
        <dbReference type="SAM" id="Phobius"/>
    </source>
</evidence>
<keyword evidence="1" id="KW-0472">Membrane</keyword>
<feature type="transmembrane region" description="Helical" evidence="1">
    <location>
        <begin position="20"/>
        <end position="46"/>
    </location>
</feature>
<dbReference type="Proteomes" id="UP000289738">
    <property type="component" value="Chromosome A05"/>
</dbReference>
<keyword evidence="1" id="KW-1133">Transmembrane helix</keyword>
<proteinExistence type="predicted"/>
<dbReference type="AlphaFoldDB" id="A0A445D092"/>
<sequence>MADMARTILRDSDKHKKKVYCMSVNFLFLFSQPCFCFSLFFIVYFWCLTLVPFNSLGPVPCTFR</sequence>